<dbReference type="OrthoDB" id="25963at10239"/>
<sequence length="316" mass="34733">MTNEPIFQKLAAEYAASGKPYERMTAPYLSPVRPLGAAKQPLMDTPVYGPNEHLDGPYKAPLPKRNLAHLIQIPEPDPAITKHFQEFISTAPLEILQGTPAGSFIRNMQPVRTEDGGIALEAEVAIPVGDQREREKEMVPPIVRALGQKAEQMKGVVPQLAIVDELQRFQATGLVDPITQYEIDEEAVRSVPEPISYDEVVELVNKHQGVVLTKTITVAELIDGRTSADIIQELGQEFAENYPTAAVAEVNVGEKLNGDMVVTVRGTLISEEDTTSNTTNPEQTDESVNAASTEETDEDDEPVILAPNFWKIRDEE</sequence>
<dbReference type="EMBL" id="MG757154">
    <property type="protein sequence ID" value="AVD99503.1"/>
    <property type="molecule type" value="Genomic_DNA"/>
</dbReference>
<organism evidence="2 3">
    <name type="scientific">Streptomyces phage Bing</name>
    <dbReference type="NCBI Taxonomy" id="2079427"/>
    <lineage>
        <taxon>Viruses</taxon>
        <taxon>Duplodnaviria</taxon>
        <taxon>Heunggongvirae</taxon>
        <taxon>Uroviricota</taxon>
        <taxon>Caudoviricetes</taxon>
        <taxon>Bingvirus</taxon>
        <taxon>Bingvirus bing</taxon>
    </lineage>
</organism>
<reference evidence="3" key="1">
    <citation type="submission" date="2018-01" db="EMBL/GenBank/DDBJ databases">
        <authorList>
            <person name="Wardenburg K.E."/>
            <person name="Rana S."/>
            <person name="Felix E."/>
            <person name="Puentes R.J."/>
            <person name="Shaffer C.D."/>
            <person name="Weston-Hafer K.A."/>
            <person name="Russell D.A."/>
            <person name="Pope W.H."/>
            <person name="Jacobs-Sera D."/>
            <person name="Hendrix R.W."/>
            <person name="Hatfull G.F."/>
        </authorList>
    </citation>
    <scope>NUCLEOTIDE SEQUENCE [LARGE SCALE GENOMIC DNA]</scope>
</reference>
<keyword evidence="3" id="KW-1185">Reference proteome</keyword>
<evidence type="ECO:0000313" key="3">
    <source>
        <dbReference type="Proteomes" id="UP000241360"/>
    </source>
</evidence>
<feature type="region of interest" description="Disordered" evidence="1">
    <location>
        <begin position="269"/>
        <end position="307"/>
    </location>
</feature>
<gene>
    <name evidence="2" type="ORF">SEA_BING_81</name>
</gene>
<accession>A0A2L1IWL5</accession>
<proteinExistence type="predicted"/>
<dbReference type="Proteomes" id="UP000241360">
    <property type="component" value="Segment"/>
</dbReference>
<evidence type="ECO:0000256" key="1">
    <source>
        <dbReference type="SAM" id="MobiDB-lite"/>
    </source>
</evidence>
<name>A0A2L1IWL5_9CAUD</name>
<protein>
    <submittedName>
        <fullName evidence="2">Uncharacterized protein</fullName>
    </submittedName>
</protein>
<evidence type="ECO:0000313" key="2">
    <source>
        <dbReference type="EMBL" id="AVD99503.1"/>
    </source>
</evidence>
<feature type="compositionally biased region" description="Polar residues" evidence="1">
    <location>
        <begin position="275"/>
        <end position="292"/>
    </location>
</feature>